<organism evidence="2 3">
    <name type="scientific">Drosophila suzukii</name>
    <name type="common">Spotted-wing drosophila fruit fly</name>
    <dbReference type="NCBI Taxonomy" id="28584"/>
    <lineage>
        <taxon>Eukaryota</taxon>
        <taxon>Metazoa</taxon>
        <taxon>Ecdysozoa</taxon>
        <taxon>Arthropoda</taxon>
        <taxon>Hexapoda</taxon>
        <taxon>Insecta</taxon>
        <taxon>Pterygota</taxon>
        <taxon>Neoptera</taxon>
        <taxon>Endopterygota</taxon>
        <taxon>Diptera</taxon>
        <taxon>Brachycera</taxon>
        <taxon>Muscomorpha</taxon>
        <taxon>Ephydroidea</taxon>
        <taxon>Drosophilidae</taxon>
        <taxon>Drosophila</taxon>
        <taxon>Sophophora</taxon>
    </lineage>
</organism>
<name>A0AB39ZQG4_DROSZ</name>
<evidence type="ECO:0000259" key="1">
    <source>
        <dbReference type="PROSITE" id="PS50181"/>
    </source>
</evidence>
<dbReference type="InterPro" id="IPR032675">
    <property type="entry name" value="LRR_dom_sf"/>
</dbReference>
<dbReference type="AlphaFoldDB" id="A0AB39ZQG4"/>
<evidence type="ECO:0000313" key="3">
    <source>
        <dbReference type="RefSeq" id="XP_016940950.3"/>
    </source>
</evidence>
<dbReference type="InterPro" id="IPR001810">
    <property type="entry name" value="F-box_dom"/>
</dbReference>
<dbReference type="SUPFAM" id="SSF52047">
    <property type="entry name" value="RNI-like"/>
    <property type="match status" value="1"/>
</dbReference>
<dbReference type="GeneID" id="108018064"/>
<protein>
    <recommendedName>
        <fullName evidence="1">F-box domain-containing protein</fullName>
    </recommendedName>
</protein>
<feature type="domain" description="F-box" evidence="1">
    <location>
        <begin position="4"/>
        <end position="48"/>
    </location>
</feature>
<sequence>MNAESDLLSLPDDALILILGYLELPIQLRLTQVHPRFLEVMPHVWRSRNKSSNLSLIELHLSDKDLRFFLESTQRSLKALRLRMEKQSNFDIFTDYVFPNLKDFRFSTHSFSLSDSNLPKLIKSLPNLRTFSPHGKFTGKHLVDFQFLENLTLSYCSKMEVDHLIHILRARSLKTLKLAVFDINDTQSIELPWEGIKNLELLQGYSWELERWFLTKLDHLKHLKQIILCDHDDDGFLEKVLMSAKRSSIKMLEINAGMPLFYVIKKLNVPCKTMKVSGYHLYLYDGCFENITELYLKNSHFPKEAILKTIMQQIKTCEILGLECCQFGFKHFTFVALEIGLGRCTKLNVYLSENIYQSNNFMDNDLEMTWSVEGEHKFFELHMDHPKITSYSHPLTIYFD</sequence>
<dbReference type="Gene3D" id="3.80.10.10">
    <property type="entry name" value="Ribonuclease Inhibitor"/>
    <property type="match status" value="1"/>
</dbReference>
<evidence type="ECO:0000313" key="2">
    <source>
        <dbReference type="Proteomes" id="UP001652628"/>
    </source>
</evidence>
<reference evidence="3" key="1">
    <citation type="submission" date="2025-08" db="UniProtKB">
        <authorList>
            <consortium name="RefSeq"/>
        </authorList>
    </citation>
    <scope>IDENTIFICATION</scope>
</reference>
<dbReference type="PROSITE" id="PS50181">
    <property type="entry name" value="FBOX"/>
    <property type="match status" value="1"/>
</dbReference>
<dbReference type="Proteomes" id="UP001652628">
    <property type="component" value="Chromosome 2R"/>
</dbReference>
<proteinExistence type="predicted"/>
<dbReference type="RefSeq" id="XP_016940950.3">
    <property type="nucleotide sequence ID" value="XM_017085461.4"/>
</dbReference>
<gene>
    <name evidence="3" type="primary">LOC108018064</name>
</gene>
<keyword evidence="2" id="KW-1185">Reference proteome</keyword>
<accession>A0AB39ZQG4</accession>